<keyword evidence="3" id="KW-1185">Reference proteome</keyword>
<dbReference type="AlphaFoldDB" id="A0AA35SD04"/>
<sequence>MKGRYGFDISLDTDHPQYSKTPHSPDSKSPRGCTSREDADILSPLPSVIEGLQRMSAGDNSRPQTTRVVAEKPPVLHQTCRRTEEKWCSSSVPFVRFKMDGCAFFGTQLHPDQRLFIALPFSNLQRYGDSLFTALLKFHVLQSDSESGARAVGSADFRVEL</sequence>
<feature type="compositionally biased region" description="Basic and acidic residues" evidence="1">
    <location>
        <begin position="12"/>
        <end position="39"/>
    </location>
</feature>
<comment type="caution">
    <text evidence="2">The sequence shown here is derived from an EMBL/GenBank/DDBJ whole genome shotgun (WGS) entry which is preliminary data.</text>
</comment>
<evidence type="ECO:0000313" key="2">
    <source>
        <dbReference type="EMBL" id="CAI8027800.1"/>
    </source>
</evidence>
<evidence type="ECO:0000313" key="3">
    <source>
        <dbReference type="Proteomes" id="UP001174909"/>
    </source>
</evidence>
<proteinExistence type="predicted"/>
<accession>A0AA35SD04</accession>
<evidence type="ECO:0000256" key="1">
    <source>
        <dbReference type="SAM" id="MobiDB-lite"/>
    </source>
</evidence>
<name>A0AA35SD04_GEOBA</name>
<feature type="region of interest" description="Disordered" evidence="1">
    <location>
        <begin position="1"/>
        <end position="39"/>
    </location>
</feature>
<reference evidence="2" key="1">
    <citation type="submission" date="2023-03" db="EMBL/GenBank/DDBJ databases">
        <authorList>
            <person name="Steffen K."/>
            <person name="Cardenas P."/>
        </authorList>
    </citation>
    <scope>NUCLEOTIDE SEQUENCE</scope>
</reference>
<dbReference type="EMBL" id="CASHTH010002299">
    <property type="protein sequence ID" value="CAI8027800.1"/>
    <property type="molecule type" value="Genomic_DNA"/>
</dbReference>
<dbReference type="Proteomes" id="UP001174909">
    <property type="component" value="Unassembled WGS sequence"/>
</dbReference>
<protein>
    <submittedName>
        <fullName evidence="2">Uncharacterized protein</fullName>
    </submittedName>
</protein>
<organism evidence="2 3">
    <name type="scientific">Geodia barretti</name>
    <name type="common">Barrett's horny sponge</name>
    <dbReference type="NCBI Taxonomy" id="519541"/>
    <lineage>
        <taxon>Eukaryota</taxon>
        <taxon>Metazoa</taxon>
        <taxon>Porifera</taxon>
        <taxon>Demospongiae</taxon>
        <taxon>Heteroscleromorpha</taxon>
        <taxon>Tetractinellida</taxon>
        <taxon>Astrophorina</taxon>
        <taxon>Geodiidae</taxon>
        <taxon>Geodia</taxon>
    </lineage>
</organism>
<gene>
    <name evidence="2" type="ORF">GBAR_LOCUS15826</name>
</gene>